<dbReference type="CDD" id="cd02440">
    <property type="entry name" value="AdoMet_MTases"/>
    <property type="match status" value="1"/>
</dbReference>
<evidence type="ECO:0000256" key="3">
    <source>
        <dbReference type="ARBA" id="ARBA00022679"/>
    </source>
</evidence>
<dbReference type="PROSITE" id="PS51608">
    <property type="entry name" value="SAM_MT_UBIE"/>
    <property type="match status" value="1"/>
</dbReference>
<comment type="pathway">
    <text evidence="5">Quinol/quinone metabolism; menaquinone biosynthesis; menaquinol from 1,4-dihydroxy-2-naphthoate: step 2/2.</text>
</comment>
<dbReference type="Gene3D" id="3.40.50.150">
    <property type="entry name" value="Vaccinia Virus protein VP39"/>
    <property type="match status" value="1"/>
</dbReference>
<dbReference type="EMBL" id="CP049075">
    <property type="protein sequence ID" value="QLI05615.1"/>
    <property type="molecule type" value="Genomic_DNA"/>
</dbReference>
<keyword evidence="4 5" id="KW-0949">S-adenosyl-L-methionine</keyword>
<dbReference type="GO" id="GO:0032259">
    <property type="term" value="P:methylation"/>
    <property type="evidence" value="ECO:0007669"/>
    <property type="project" value="UniProtKB-KW"/>
</dbReference>
<feature type="binding site" evidence="5">
    <location>
        <position position="126"/>
    </location>
    <ligand>
        <name>S-adenosyl-L-methionine</name>
        <dbReference type="ChEBI" id="CHEBI:59789"/>
    </ligand>
</feature>
<keyword evidence="3 5" id="KW-0808">Transferase</keyword>
<dbReference type="NCBIfam" id="TIGR01934">
    <property type="entry name" value="MenG_MenH_UbiE"/>
    <property type="match status" value="1"/>
</dbReference>
<dbReference type="RefSeq" id="WP_179974813.1">
    <property type="nucleotide sequence ID" value="NZ_CP049075.1"/>
</dbReference>
<comment type="catalytic activity">
    <reaction evidence="5">
        <text>a 2-demethylmenaquinol + S-adenosyl-L-methionine = a menaquinol + S-adenosyl-L-homocysteine + H(+)</text>
        <dbReference type="Rhea" id="RHEA:42640"/>
        <dbReference type="Rhea" id="RHEA-COMP:9539"/>
        <dbReference type="Rhea" id="RHEA-COMP:9563"/>
        <dbReference type="ChEBI" id="CHEBI:15378"/>
        <dbReference type="ChEBI" id="CHEBI:18151"/>
        <dbReference type="ChEBI" id="CHEBI:55437"/>
        <dbReference type="ChEBI" id="CHEBI:57856"/>
        <dbReference type="ChEBI" id="CHEBI:59789"/>
        <dbReference type="EC" id="2.1.1.163"/>
    </reaction>
</comment>
<dbReference type="Proteomes" id="UP000509414">
    <property type="component" value="Chromosome"/>
</dbReference>
<dbReference type="InterPro" id="IPR023576">
    <property type="entry name" value="UbiE/COQ5_MeTrFase_CS"/>
</dbReference>
<evidence type="ECO:0000256" key="4">
    <source>
        <dbReference type="ARBA" id="ARBA00022691"/>
    </source>
</evidence>
<keyword evidence="7" id="KW-1185">Reference proteome</keyword>
<dbReference type="HAMAP" id="MF_01813">
    <property type="entry name" value="MenG_UbiE_methyltr"/>
    <property type="match status" value="1"/>
</dbReference>
<dbReference type="PANTHER" id="PTHR43591:SF24">
    <property type="entry name" value="2-METHOXY-6-POLYPRENYL-1,4-BENZOQUINOL METHYLASE, MITOCHONDRIAL"/>
    <property type="match status" value="1"/>
</dbReference>
<dbReference type="GO" id="GO:0043770">
    <property type="term" value="F:demethylmenaquinone methyltransferase activity"/>
    <property type="evidence" value="ECO:0007669"/>
    <property type="project" value="UniProtKB-UniRule"/>
</dbReference>
<dbReference type="GO" id="GO:0009234">
    <property type="term" value="P:menaquinone biosynthetic process"/>
    <property type="evidence" value="ECO:0007669"/>
    <property type="project" value="UniProtKB-UniRule"/>
</dbReference>
<organism evidence="6 7">
    <name type="scientific">Candidatus Campylobacter infans</name>
    <dbReference type="NCBI Taxonomy" id="2561898"/>
    <lineage>
        <taxon>Bacteria</taxon>
        <taxon>Pseudomonadati</taxon>
        <taxon>Campylobacterota</taxon>
        <taxon>Epsilonproteobacteria</taxon>
        <taxon>Campylobacterales</taxon>
        <taxon>Campylobacteraceae</taxon>
        <taxon>Campylobacter</taxon>
    </lineage>
</organism>
<accession>A0A7H9CK00</accession>
<evidence type="ECO:0000256" key="1">
    <source>
        <dbReference type="ARBA" id="ARBA00022428"/>
    </source>
</evidence>
<dbReference type="EC" id="2.1.1.163" evidence="5"/>
<dbReference type="UniPathway" id="UPA00079">
    <property type="reaction ID" value="UER00169"/>
</dbReference>
<dbReference type="UniPathway" id="UPA00232"/>
<protein>
    <recommendedName>
        <fullName evidence="5">Demethylmenaquinone methyltransferase</fullName>
        <ecNumber evidence="5">2.1.1.163</ecNumber>
    </recommendedName>
</protein>
<dbReference type="AlphaFoldDB" id="A0A7H9CK00"/>
<name>A0A7H9CK00_9BACT</name>
<dbReference type="InterPro" id="IPR029063">
    <property type="entry name" value="SAM-dependent_MTases_sf"/>
</dbReference>
<proteinExistence type="inferred from homology"/>
<dbReference type="SUPFAM" id="SSF53335">
    <property type="entry name" value="S-adenosyl-L-methionine-dependent methyltransferases"/>
    <property type="match status" value="1"/>
</dbReference>
<dbReference type="PANTHER" id="PTHR43591">
    <property type="entry name" value="METHYLTRANSFERASE"/>
    <property type="match status" value="1"/>
</dbReference>
<dbReference type="Pfam" id="PF01209">
    <property type="entry name" value="Ubie_methyltran"/>
    <property type="match status" value="1"/>
</dbReference>
<dbReference type="KEGG" id="cinf:CINF_1121"/>
<comment type="caution">
    <text evidence="5">Lacks conserved residue(s) required for the propagation of feature annotation.</text>
</comment>
<feature type="binding site" evidence="5">
    <location>
        <position position="59"/>
    </location>
    <ligand>
        <name>S-adenosyl-L-methionine</name>
        <dbReference type="ChEBI" id="CHEBI:59789"/>
    </ligand>
</feature>
<gene>
    <name evidence="6" type="primary">ubiE</name>
    <name evidence="5" type="synonym">menG</name>
    <name evidence="6" type="ORF">CINF_1121</name>
</gene>
<keyword evidence="1 5" id="KW-0474">Menaquinone biosynthesis</keyword>
<comment type="function">
    <text evidence="5">Methyltransferase required for the conversion of demethylmenaquinol (DMKH2) to menaquinol (MKH2).</text>
</comment>
<feature type="binding site" evidence="5">
    <location>
        <position position="84"/>
    </location>
    <ligand>
        <name>S-adenosyl-L-methionine</name>
        <dbReference type="ChEBI" id="CHEBI:59789"/>
    </ligand>
</feature>
<comment type="similarity">
    <text evidence="5">Belongs to the class I-like SAM-binding methyltransferase superfamily. MenG/UbiE family.</text>
</comment>
<dbReference type="PROSITE" id="PS01183">
    <property type="entry name" value="UBIE_1"/>
    <property type="match status" value="1"/>
</dbReference>
<dbReference type="GO" id="GO:0008425">
    <property type="term" value="F:2-methoxy-6-polyprenyl-1,4-benzoquinol methyltransferase activity"/>
    <property type="evidence" value="ECO:0007669"/>
    <property type="project" value="TreeGrafter"/>
</dbReference>
<evidence type="ECO:0000256" key="2">
    <source>
        <dbReference type="ARBA" id="ARBA00022603"/>
    </source>
</evidence>
<reference evidence="6 7" key="1">
    <citation type="submission" date="2020-02" db="EMBL/GenBank/DDBJ databases">
        <title>Complete genome sequence of the novel Campylobacter species Candidatus Campylobacter infans.</title>
        <authorList>
            <person name="Duim B."/>
            <person name="Zomer A."/>
            <person name="van der Graaf L."/>
            <person name="Wagenaar J."/>
        </authorList>
    </citation>
    <scope>NUCLEOTIDE SEQUENCE [LARGE SCALE GENOMIC DNA]</scope>
    <source>
        <strain evidence="6 7">19S00001</strain>
    </source>
</reference>
<keyword evidence="2 5" id="KW-0489">Methyltransferase</keyword>
<dbReference type="InterPro" id="IPR004033">
    <property type="entry name" value="UbiE/COQ5_MeTrFase"/>
</dbReference>
<dbReference type="NCBIfam" id="NF001244">
    <property type="entry name" value="PRK00216.1-5"/>
    <property type="match status" value="1"/>
</dbReference>
<evidence type="ECO:0000313" key="7">
    <source>
        <dbReference type="Proteomes" id="UP000509414"/>
    </source>
</evidence>
<evidence type="ECO:0000256" key="5">
    <source>
        <dbReference type="HAMAP-Rule" id="MF_01813"/>
    </source>
</evidence>
<sequence length="248" mass="28591">MQKQEKIVQMFDSIAPTYDITNRILSFGIDKSWRKRAVDFVLEKYSHHSINIADIACGTGDMISLWDKRAKLINIVIKSIAGIDPSKGMLEVARKKFIKNEKVRLECAYADNTGLESDWADIISISYGIRNVSEREKALCEFNRVLKNGGYLLVLEFTKRSKKGFMANLRDFYLLKMLPKIGGFISKNKNAYEYLPQSIENFLDKEQFKSELKKAGFQVEIIRSFSFDICSMFVARKVKELDDFSMLD</sequence>
<evidence type="ECO:0000313" key="6">
    <source>
        <dbReference type="EMBL" id="QLI05615.1"/>
    </source>
</evidence>